<name>A0ABP1PCW8_XYLVO</name>
<proteinExistence type="predicted"/>
<gene>
    <name evidence="1" type="ORF">XYLVIOL_LOCUS10358</name>
</gene>
<accession>A0ABP1PCW8</accession>
<dbReference type="Proteomes" id="UP001642520">
    <property type="component" value="Unassembled WGS sequence"/>
</dbReference>
<comment type="caution">
    <text evidence="1">The sequence shown here is derived from an EMBL/GenBank/DDBJ whole genome shotgun (WGS) entry which is preliminary data.</text>
</comment>
<sequence>METCTSSGTIKNEQYNFEPSRQLGTVPLKTLNNLCVSAMKDWKEENLPTYDPWKNTENRNIIRYLIGATKAKKKKFKLAERQRILKLESKLSPNPKRNFKRKRQPKLRKDIAHLIQNLRWLSLEDFDTLLKSIDISKLFIDDNKENHILKEMHAAEVIEKTLVEKFRDLVLCHLKI</sequence>
<keyword evidence="2" id="KW-1185">Reference proteome</keyword>
<dbReference type="EMBL" id="CAXAJV020001300">
    <property type="protein sequence ID" value="CAL7951085.1"/>
    <property type="molecule type" value="Genomic_DNA"/>
</dbReference>
<evidence type="ECO:0000313" key="2">
    <source>
        <dbReference type="Proteomes" id="UP001642520"/>
    </source>
</evidence>
<organism evidence="1 2">
    <name type="scientific">Xylocopa violacea</name>
    <name type="common">Violet carpenter bee</name>
    <name type="synonym">Apis violacea</name>
    <dbReference type="NCBI Taxonomy" id="135666"/>
    <lineage>
        <taxon>Eukaryota</taxon>
        <taxon>Metazoa</taxon>
        <taxon>Ecdysozoa</taxon>
        <taxon>Arthropoda</taxon>
        <taxon>Hexapoda</taxon>
        <taxon>Insecta</taxon>
        <taxon>Pterygota</taxon>
        <taxon>Neoptera</taxon>
        <taxon>Endopterygota</taxon>
        <taxon>Hymenoptera</taxon>
        <taxon>Apocrita</taxon>
        <taxon>Aculeata</taxon>
        <taxon>Apoidea</taxon>
        <taxon>Anthophila</taxon>
        <taxon>Apidae</taxon>
        <taxon>Xylocopa</taxon>
        <taxon>Xylocopa</taxon>
    </lineage>
</organism>
<reference evidence="1 2" key="1">
    <citation type="submission" date="2024-08" db="EMBL/GenBank/DDBJ databases">
        <authorList>
            <person name="Will J Nash"/>
            <person name="Angela Man"/>
            <person name="Seanna McTaggart"/>
            <person name="Kendall Baker"/>
            <person name="Tom Barker"/>
            <person name="Leah Catchpole"/>
            <person name="Alex Durrant"/>
            <person name="Karim Gharbi"/>
            <person name="Naomi Irish"/>
            <person name="Gemy Kaithakottil"/>
            <person name="Debby Ku"/>
            <person name="Aaliyah Providence"/>
            <person name="Felix Shaw"/>
            <person name="David Swarbreck"/>
            <person name="Chris Watkins"/>
            <person name="Ann M. McCartney"/>
            <person name="Giulio Formenti"/>
            <person name="Alice Mouton"/>
            <person name="Noel Vella"/>
            <person name="Bjorn M von Reumont"/>
            <person name="Adriana Vella"/>
            <person name="Wilfried Haerty"/>
        </authorList>
    </citation>
    <scope>NUCLEOTIDE SEQUENCE [LARGE SCALE GENOMIC DNA]</scope>
</reference>
<evidence type="ECO:0000313" key="1">
    <source>
        <dbReference type="EMBL" id="CAL7951085.1"/>
    </source>
</evidence>
<protein>
    <submittedName>
        <fullName evidence="1">Uncharacterized protein</fullName>
    </submittedName>
</protein>